<dbReference type="InterPro" id="IPR002938">
    <property type="entry name" value="FAD-bd"/>
</dbReference>
<dbReference type="PANTHER" id="PTHR46865">
    <property type="entry name" value="OXIDOREDUCTASE-RELATED"/>
    <property type="match status" value="1"/>
</dbReference>
<evidence type="ECO:0000256" key="1">
    <source>
        <dbReference type="SAM" id="MobiDB-lite"/>
    </source>
</evidence>
<dbReference type="Gene3D" id="3.30.9.10">
    <property type="entry name" value="D-Amino Acid Oxidase, subunit A, domain 2"/>
    <property type="match status" value="1"/>
</dbReference>
<evidence type="ECO:0000313" key="5">
    <source>
        <dbReference type="Proteomes" id="UP001050808"/>
    </source>
</evidence>
<evidence type="ECO:0000259" key="3">
    <source>
        <dbReference type="Pfam" id="PF01494"/>
    </source>
</evidence>
<keyword evidence="5" id="KW-1185">Reference proteome</keyword>
<accession>A0ABQ3QF11</accession>
<proteinExistence type="predicted"/>
<sequence>MEPIREVTMTNSIRPHHSRPTSILVSGAGIAGTALAYWLARYGFRVTVVERAADLRGGGQAVDVRGSAMEVVERMGLSEELRAGRTGLRGMSHVDADGREVRRTEGWTASGGPSDGPDVEILRDDLAALLARAAGSGVEYLFGDSIGTLAQEDDGVRVHFASGEQRRFDLVVGADGLHSATRRLVFGPEADYLHPIGVYVASWSAPNHLGLDRWEVFHRPGVDDIWGCMAMTVRDNTELRVFVGFTSEEAYEEMLPRDLMAQKRLVAERCESLRWEVPRFLKAMWETDAFHYDVVAQIRMDRWSRGRVALLGDAGFCCSPLTGQGTSVALTAAYVLAGELHLADGDHVAAYQAYEERLRPHVTANQALLSLGQEMLVAETGASGPEADADSARPDGPGREESAEFRAAVAFDLPDY</sequence>
<feature type="compositionally biased region" description="Basic and acidic residues" evidence="1">
    <location>
        <begin position="390"/>
        <end position="402"/>
    </location>
</feature>
<protein>
    <recommendedName>
        <fullName evidence="3">FAD-binding domain-containing protein</fullName>
    </recommendedName>
</protein>
<keyword evidence="2" id="KW-0812">Transmembrane</keyword>
<dbReference type="SUPFAM" id="SSF51905">
    <property type="entry name" value="FAD/NAD(P)-binding domain"/>
    <property type="match status" value="1"/>
</dbReference>
<keyword evidence="2" id="KW-0472">Membrane</keyword>
<evidence type="ECO:0000313" key="4">
    <source>
        <dbReference type="EMBL" id="GHI35865.1"/>
    </source>
</evidence>
<feature type="region of interest" description="Disordered" evidence="1">
    <location>
        <begin position="380"/>
        <end position="402"/>
    </location>
</feature>
<dbReference type="Proteomes" id="UP001050808">
    <property type="component" value="Unassembled WGS sequence"/>
</dbReference>
<comment type="caution">
    <text evidence="4">The sequence shown here is derived from an EMBL/GenBank/DDBJ whole genome shotgun (WGS) entry which is preliminary data.</text>
</comment>
<feature type="transmembrane region" description="Helical" evidence="2">
    <location>
        <begin position="21"/>
        <end position="40"/>
    </location>
</feature>
<dbReference type="InterPro" id="IPR051704">
    <property type="entry name" value="FAD_aromatic-hydroxylase"/>
</dbReference>
<gene>
    <name evidence="4" type="ORF">Sviol_02730</name>
</gene>
<organism evidence="4 5">
    <name type="scientific">Streptomyces violascens</name>
    <dbReference type="NCBI Taxonomy" id="67381"/>
    <lineage>
        <taxon>Bacteria</taxon>
        <taxon>Bacillati</taxon>
        <taxon>Actinomycetota</taxon>
        <taxon>Actinomycetes</taxon>
        <taxon>Kitasatosporales</taxon>
        <taxon>Streptomycetaceae</taxon>
        <taxon>Streptomyces</taxon>
    </lineage>
</organism>
<reference evidence="4" key="1">
    <citation type="submission" date="2024-05" db="EMBL/GenBank/DDBJ databases">
        <title>Whole genome shotgun sequence of Streptomyces violascens NBRC 12920.</title>
        <authorList>
            <person name="Komaki H."/>
            <person name="Tamura T."/>
        </authorList>
    </citation>
    <scope>NUCLEOTIDE SEQUENCE</scope>
    <source>
        <strain evidence="4">NBRC 12920</strain>
    </source>
</reference>
<dbReference type="PRINTS" id="PR00420">
    <property type="entry name" value="RNGMNOXGNASE"/>
</dbReference>
<feature type="domain" description="FAD-binding" evidence="3">
    <location>
        <begin position="21"/>
        <end position="343"/>
    </location>
</feature>
<dbReference type="RefSeq" id="WP_226598596.1">
    <property type="nucleotide sequence ID" value="NZ_BMUA01000001.1"/>
</dbReference>
<dbReference type="EMBL" id="BNDY01000002">
    <property type="protein sequence ID" value="GHI35865.1"/>
    <property type="molecule type" value="Genomic_DNA"/>
</dbReference>
<dbReference type="Gene3D" id="3.50.50.60">
    <property type="entry name" value="FAD/NAD(P)-binding domain"/>
    <property type="match status" value="1"/>
</dbReference>
<keyword evidence="2" id="KW-1133">Transmembrane helix</keyword>
<dbReference type="Pfam" id="PF01494">
    <property type="entry name" value="FAD_binding_3"/>
    <property type="match status" value="1"/>
</dbReference>
<name>A0ABQ3QF11_9ACTN</name>
<dbReference type="InterPro" id="IPR036188">
    <property type="entry name" value="FAD/NAD-bd_sf"/>
</dbReference>
<dbReference type="PANTHER" id="PTHR46865:SF2">
    <property type="entry name" value="MONOOXYGENASE"/>
    <property type="match status" value="1"/>
</dbReference>
<evidence type="ECO:0000256" key="2">
    <source>
        <dbReference type="SAM" id="Phobius"/>
    </source>
</evidence>